<dbReference type="STRING" id="3821.A0A151QVQ8"/>
<dbReference type="PANTHER" id="PTHR36723:SF1">
    <property type="entry name" value="F22C12.19"/>
    <property type="match status" value="1"/>
</dbReference>
<reference evidence="2" key="1">
    <citation type="journal article" date="2012" name="Nat. Biotechnol.">
        <title>Draft genome sequence of pigeonpea (Cajanus cajan), an orphan legume crop of resource-poor farmers.</title>
        <authorList>
            <person name="Varshney R.K."/>
            <person name="Chen W."/>
            <person name="Li Y."/>
            <person name="Bharti A.K."/>
            <person name="Saxena R.K."/>
            <person name="Schlueter J.A."/>
            <person name="Donoghue M.T."/>
            <person name="Azam S."/>
            <person name="Fan G."/>
            <person name="Whaley A.M."/>
            <person name="Farmer A.D."/>
            <person name="Sheridan J."/>
            <person name="Iwata A."/>
            <person name="Tuteja R."/>
            <person name="Penmetsa R.V."/>
            <person name="Wu W."/>
            <person name="Upadhyaya H.D."/>
            <person name="Yang S.P."/>
            <person name="Shah T."/>
            <person name="Saxena K.B."/>
            <person name="Michael T."/>
            <person name="McCombie W.R."/>
            <person name="Yang B."/>
            <person name="Zhang G."/>
            <person name="Yang H."/>
            <person name="Wang J."/>
            <person name="Spillane C."/>
            <person name="Cook D.R."/>
            <person name="May G.D."/>
            <person name="Xu X."/>
            <person name="Jackson S.A."/>
        </authorList>
    </citation>
    <scope>NUCLEOTIDE SEQUENCE [LARGE SCALE GENOMIC DNA]</scope>
</reference>
<dbReference type="OMA" id="YECPPLG"/>
<evidence type="ECO:0000256" key="1">
    <source>
        <dbReference type="SAM" id="MobiDB-lite"/>
    </source>
</evidence>
<organism evidence="2 3">
    <name type="scientific">Cajanus cajan</name>
    <name type="common">Pigeon pea</name>
    <name type="synonym">Cajanus indicus</name>
    <dbReference type="NCBI Taxonomy" id="3821"/>
    <lineage>
        <taxon>Eukaryota</taxon>
        <taxon>Viridiplantae</taxon>
        <taxon>Streptophyta</taxon>
        <taxon>Embryophyta</taxon>
        <taxon>Tracheophyta</taxon>
        <taxon>Spermatophyta</taxon>
        <taxon>Magnoliopsida</taxon>
        <taxon>eudicotyledons</taxon>
        <taxon>Gunneridae</taxon>
        <taxon>Pentapetalae</taxon>
        <taxon>rosids</taxon>
        <taxon>fabids</taxon>
        <taxon>Fabales</taxon>
        <taxon>Fabaceae</taxon>
        <taxon>Papilionoideae</taxon>
        <taxon>50 kb inversion clade</taxon>
        <taxon>NPAAA clade</taxon>
        <taxon>indigoferoid/millettioid clade</taxon>
        <taxon>Phaseoleae</taxon>
        <taxon>Cajanus</taxon>
    </lineage>
</organism>
<dbReference type="Proteomes" id="UP000075243">
    <property type="component" value="Unassembled WGS sequence"/>
</dbReference>
<accession>A0A151QVQ8</accession>
<feature type="compositionally biased region" description="Basic and acidic residues" evidence="1">
    <location>
        <begin position="478"/>
        <end position="488"/>
    </location>
</feature>
<feature type="compositionally biased region" description="Basic and acidic residues" evidence="1">
    <location>
        <begin position="17"/>
        <end position="34"/>
    </location>
</feature>
<protein>
    <submittedName>
        <fullName evidence="2">Uncharacterized protein</fullName>
    </submittedName>
</protein>
<feature type="compositionally biased region" description="Basic residues" evidence="1">
    <location>
        <begin position="466"/>
        <end position="477"/>
    </location>
</feature>
<dbReference type="Gramene" id="C.cajan_43206.t">
    <property type="protein sequence ID" value="C.cajan_43206.t"/>
    <property type="gene ID" value="C.cajan_43206"/>
</dbReference>
<dbReference type="EMBL" id="KQ484610">
    <property type="protein sequence ID" value="KYP34384.1"/>
    <property type="molecule type" value="Genomic_DNA"/>
</dbReference>
<dbReference type="AlphaFoldDB" id="A0A151QVQ8"/>
<name>A0A151QVQ8_CAJCA</name>
<evidence type="ECO:0000313" key="2">
    <source>
        <dbReference type="EMBL" id="KYP34384.1"/>
    </source>
</evidence>
<proteinExistence type="predicted"/>
<gene>
    <name evidence="2" type="ORF">KK1_044660</name>
</gene>
<sequence length="495" mass="54818">MKYEVEFSSGNEFLETQGKDLSDNVPGGKDKTCPELEEGMCIPLERRREKVSRTGGSCSKRSRMSESEHSTSLNELDESKGISEKLGSHHIKSISPKKSQFPRQKCHSTKRGEKRNFKVPSSMAKYDSRCLKLGASIFGSAYEGNNLFVNYGLKHDIQDVTKLMDVPSLDELLRDTFDCPSLSKDKRKLTSNTSGFFFNSVRKACSLLQLPKSVQSQNMAEIDSSFYKKISTSQMSSVCVVESISNGDKEQSFTSDMSACHKDLCAENECPSSPLDFPLYQPKNVLERIALPPSQDLESLLLDVSKLGVPAKNSKNLLPGKQVSRQPSLPAFPWSHAFGTHSRINSDTVKLSTNRSTCQGKWARIGVISSSTDIGRGCFTNLDSFSYDQSLVPSTGSSNNKVCPSSFANVSLCQWNSSSPETHSKDSKATAGAHCPRLLEAAQTLYEIASYSPRWNSYGTIRLQKTSHKAMKGKNLKPRTEPRGDLRVPRPPQQF</sequence>
<feature type="region of interest" description="Disordered" evidence="1">
    <location>
        <begin position="1"/>
        <end position="78"/>
    </location>
</feature>
<evidence type="ECO:0000313" key="3">
    <source>
        <dbReference type="Proteomes" id="UP000075243"/>
    </source>
</evidence>
<feature type="region of interest" description="Disordered" evidence="1">
    <location>
        <begin position="91"/>
        <end position="118"/>
    </location>
</feature>
<feature type="region of interest" description="Disordered" evidence="1">
    <location>
        <begin position="466"/>
        <end position="495"/>
    </location>
</feature>
<keyword evidence="3" id="KW-1185">Reference proteome</keyword>
<dbReference type="PANTHER" id="PTHR36723">
    <property type="entry name" value="F22C12.19"/>
    <property type="match status" value="1"/>
</dbReference>